<evidence type="ECO:0000313" key="1">
    <source>
        <dbReference type="EMBL" id="GMF03311.1"/>
    </source>
</evidence>
<organism evidence="1 2">
    <name type="scientific">Ambrosiozyma monospora</name>
    <name type="common">Yeast</name>
    <name type="synonym">Endomycopsis monosporus</name>
    <dbReference type="NCBI Taxonomy" id="43982"/>
    <lineage>
        <taxon>Eukaryota</taxon>
        <taxon>Fungi</taxon>
        <taxon>Dikarya</taxon>
        <taxon>Ascomycota</taxon>
        <taxon>Saccharomycotina</taxon>
        <taxon>Pichiomycetes</taxon>
        <taxon>Pichiales</taxon>
        <taxon>Pichiaceae</taxon>
        <taxon>Ambrosiozyma</taxon>
    </lineage>
</organism>
<accession>A0ACB5U7A4</accession>
<keyword evidence="2" id="KW-1185">Reference proteome</keyword>
<gene>
    <name evidence="1" type="ORF">Amon02_001173800</name>
</gene>
<proteinExistence type="predicted"/>
<protein>
    <submittedName>
        <fullName evidence="1">Unnamed protein product</fullName>
    </submittedName>
</protein>
<comment type="caution">
    <text evidence="1">The sequence shown here is derived from an EMBL/GenBank/DDBJ whole genome shotgun (WGS) entry which is preliminary data.</text>
</comment>
<dbReference type="Proteomes" id="UP001165064">
    <property type="component" value="Unassembled WGS sequence"/>
</dbReference>
<evidence type="ECO:0000313" key="2">
    <source>
        <dbReference type="Proteomes" id="UP001165064"/>
    </source>
</evidence>
<reference evidence="1" key="1">
    <citation type="submission" date="2023-04" db="EMBL/GenBank/DDBJ databases">
        <title>Ambrosiozyma monospora NBRC 10751.</title>
        <authorList>
            <person name="Ichikawa N."/>
            <person name="Sato H."/>
            <person name="Tonouchi N."/>
        </authorList>
    </citation>
    <scope>NUCLEOTIDE SEQUENCE</scope>
    <source>
        <strain evidence="1">NBRC 10751</strain>
    </source>
</reference>
<sequence>MPQQQARTSPPVSIPQKQWEREREREQQQQQQQQSQIKSPSASDDPPPLLVKRTYNELEARKLVLTNLMKAYRIFPFLCYCDGGKLDYNNPNLVLFESDFRTFIQPIMFLLGIDDEVIRHGAEQLILSFPVLLSNTDTGKAIVAYVGSAVLYDLMSKVMLLMDDSQKKNDLIQYLVKYFGLRVQYRDRDLLKQFVDNPFHESGLCARLVKNPERATFLGSSSNLF</sequence>
<name>A0ACB5U7A4_AMBMO</name>
<dbReference type="EMBL" id="BSXS01012950">
    <property type="protein sequence ID" value="GMF03311.1"/>
    <property type="molecule type" value="Genomic_DNA"/>
</dbReference>